<evidence type="ECO:0000313" key="3">
    <source>
        <dbReference type="EMBL" id="SDB79842.1"/>
    </source>
</evidence>
<evidence type="ECO:0000256" key="1">
    <source>
        <dbReference type="SAM" id="MobiDB-lite"/>
    </source>
</evidence>
<keyword evidence="3" id="KW-0378">Hydrolase</keyword>
<gene>
    <name evidence="3" type="ORF">GA0111570_101111</name>
</gene>
<accession>A0A1G6GCW3</accession>
<dbReference type="InterPro" id="IPR029058">
    <property type="entry name" value="AB_hydrolase_fold"/>
</dbReference>
<feature type="domain" description="Serine aminopeptidase S33" evidence="2">
    <location>
        <begin position="78"/>
        <end position="279"/>
    </location>
</feature>
<evidence type="ECO:0000259" key="2">
    <source>
        <dbReference type="Pfam" id="PF12146"/>
    </source>
</evidence>
<evidence type="ECO:0000313" key="4">
    <source>
        <dbReference type="Proteomes" id="UP000199086"/>
    </source>
</evidence>
<dbReference type="AlphaFoldDB" id="A0A1G6GCW3"/>
<dbReference type="InterPro" id="IPR022742">
    <property type="entry name" value="Hydrolase_4"/>
</dbReference>
<dbReference type="Gene3D" id="3.40.50.1820">
    <property type="entry name" value="alpha/beta hydrolase"/>
    <property type="match status" value="1"/>
</dbReference>
<dbReference type="OrthoDB" id="9801217at2"/>
<dbReference type="GO" id="GO:0016787">
    <property type="term" value="F:hydrolase activity"/>
    <property type="evidence" value="ECO:0007669"/>
    <property type="project" value="UniProtKB-KW"/>
</dbReference>
<organism evidence="3 4">
    <name type="scientific">Raineyella antarctica</name>
    <dbReference type="NCBI Taxonomy" id="1577474"/>
    <lineage>
        <taxon>Bacteria</taxon>
        <taxon>Bacillati</taxon>
        <taxon>Actinomycetota</taxon>
        <taxon>Actinomycetes</taxon>
        <taxon>Propionibacteriales</taxon>
        <taxon>Propionibacteriaceae</taxon>
        <taxon>Raineyella</taxon>
    </lineage>
</organism>
<name>A0A1G6GCW3_9ACTN</name>
<sequence>MSSIAWRPDILDGFSCTDLPLPVELLDPTETSTSIGAVLVRRDRARPVPDWAAPPQGPIQEASGGWSTGEGPTAGTSRRPAVLYVHGWSDYFFQKHLGDFWAGLGHDFYAVDLRRYGRALRQGQLLGYITDLADYSREIDAAVAVMHADGHDELVLMAHSTGGLTGALYADTHPGVFSAVVLNSPWLALSGNTVLSQMVSLLVAGAGKMAPTAVIRMSDPGFYRRSVLKAEGGEWNFDPSWKSSPQAQIRLGWGRAIVRGHERVAAGLHIDAPVLVLCSQRSYAGTTWAEEMTRADIVLDASAIAHRAVDLGRLVTVARITDGLHDLALSPEPVRREFFRTVGTWVASYCGL</sequence>
<proteinExistence type="predicted"/>
<dbReference type="SUPFAM" id="SSF53474">
    <property type="entry name" value="alpha/beta-Hydrolases"/>
    <property type="match status" value="1"/>
</dbReference>
<dbReference type="STRING" id="1577474.GA0111570_101111"/>
<dbReference type="RefSeq" id="WP_092605314.1">
    <property type="nucleotide sequence ID" value="NZ_FMYF01000001.1"/>
</dbReference>
<reference evidence="3 4" key="1">
    <citation type="submission" date="2016-06" db="EMBL/GenBank/DDBJ databases">
        <authorList>
            <person name="Olsen C.W."/>
            <person name="Carey S."/>
            <person name="Hinshaw L."/>
            <person name="Karasin A.I."/>
        </authorList>
    </citation>
    <scope>NUCLEOTIDE SEQUENCE [LARGE SCALE GENOMIC DNA]</scope>
    <source>
        <strain evidence="3 4">LZ-22</strain>
    </source>
</reference>
<protein>
    <submittedName>
        <fullName evidence="3">Lysophospholipase, alpha-beta hydrolase superfamily</fullName>
    </submittedName>
</protein>
<keyword evidence="4" id="KW-1185">Reference proteome</keyword>
<dbReference type="InterPro" id="IPR051044">
    <property type="entry name" value="MAG_DAG_Lipase"/>
</dbReference>
<dbReference type="EMBL" id="FMYF01000001">
    <property type="protein sequence ID" value="SDB79842.1"/>
    <property type="molecule type" value="Genomic_DNA"/>
</dbReference>
<dbReference type="PANTHER" id="PTHR11614">
    <property type="entry name" value="PHOSPHOLIPASE-RELATED"/>
    <property type="match status" value="1"/>
</dbReference>
<feature type="region of interest" description="Disordered" evidence="1">
    <location>
        <begin position="49"/>
        <end position="74"/>
    </location>
</feature>
<dbReference type="Proteomes" id="UP000199086">
    <property type="component" value="Unassembled WGS sequence"/>
</dbReference>
<dbReference type="Pfam" id="PF12146">
    <property type="entry name" value="Hydrolase_4"/>
    <property type="match status" value="1"/>
</dbReference>